<accession>A0A4R5VVV1</accession>
<reference evidence="4 5" key="1">
    <citation type="submission" date="2019-03" db="EMBL/GenBank/DDBJ databases">
        <title>Bacillus niacini sp. nov. a Nicotinate-Metabolizing Mesophile Isolated from Soil.</title>
        <authorList>
            <person name="Zhang G."/>
        </authorList>
    </citation>
    <scope>NUCLEOTIDE SEQUENCE [LARGE SCALE GENOMIC DNA]</scope>
    <source>
        <strain evidence="4 5">WN066</strain>
    </source>
</reference>
<dbReference type="PANTHER" id="PTHR43833:SF7">
    <property type="entry name" value="KTR SYSTEM POTASSIUM UPTAKE PROTEIN C"/>
    <property type="match status" value="1"/>
</dbReference>
<dbReference type="EMBL" id="JAVGVR010000001">
    <property type="protein sequence ID" value="MDQ6597293.1"/>
    <property type="molecule type" value="Genomic_DNA"/>
</dbReference>
<dbReference type="PANTHER" id="PTHR43833">
    <property type="entry name" value="POTASSIUM CHANNEL PROTEIN 2-RELATED-RELATED"/>
    <property type="match status" value="1"/>
</dbReference>
<evidence type="ECO:0000313" key="4">
    <source>
        <dbReference type="EMBL" id="TDK63266.1"/>
    </source>
</evidence>
<dbReference type="Proteomes" id="UP000295132">
    <property type="component" value="Unassembled WGS sequence"/>
</dbReference>
<dbReference type="InterPro" id="IPR036721">
    <property type="entry name" value="RCK_C_sf"/>
</dbReference>
<dbReference type="InterPro" id="IPR003148">
    <property type="entry name" value="RCK_N"/>
</dbReference>
<dbReference type="SUPFAM" id="SSF116726">
    <property type="entry name" value="TrkA C-terminal domain-like"/>
    <property type="match status" value="1"/>
</dbReference>
<comment type="caution">
    <text evidence="4">The sequence shown here is derived from an EMBL/GenBank/DDBJ whole genome shotgun (WGS) entry which is preliminary data.</text>
</comment>
<keyword evidence="6" id="KW-1185">Reference proteome</keyword>
<dbReference type="EMBL" id="SMYO01000003">
    <property type="protein sequence ID" value="TDK63266.1"/>
    <property type="molecule type" value="Genomic_DNA"/>
</dbReference>
<feature type="domain" description="RCK N-terminal" evidence="1">
    <location>
        <begin position="2"/>
        <end position="119"/>
    </location>
</feature>
<dbReference type="PROSITE" id="PS51201">
    <property type="entry name" value="RCK_N"/>
    <property type="match status" value="1"/>
</dbReference>
<dbReference type="RefSeq" id="WP_133333606.1">
    <property type="nucleotide sequence ID" value="NZ_JAVGVR010000001.1"/>
</dbReference>
<dbReference type="AlphaFoldDB" id="A0A4R5VVV1"/>
<dbReference type="Pfam" id="PF02254">
    <property type="entry name" value="TrkA_N"/>
    <property type="match status" value="1"/>
</dbReference>
<dbReference type="SUPFAM" id="SSF51735">
    <property type="entry name" value="NAD(P)-binding Rossmann-fold domains"/>
    <property type="match status" value="1"/>
</dbReference>
<evidence type="ECO:0000313" key="5">
    <source>
        <dbReference type="Proteomes" id="UP000295132"/>
    </source>
</evidence>
<feature type="domain" description="RCK C-terminal" evidence="2">
    <location>
        <begin position="135"/>
        <end position="219"/>
    </location>
</feature>
<evidence type="ECO:0000259" key="1">
    <source>
        <dbReference type="PROSITE" id="PS51201"/>
    </source>
</evidence>
<evidence type="ECO:0000313" key="6">
    <source>
        <dbReference type="Proteomes" id="UP001178888"/>
    </source>
</evidence>
<dbReference type="InterPro" id="IPR006037">
    <property type="entry name" value="RCK_C"/>
</dbReference>
<protein>
    <submittedName>
        <fullName evidence="4">TrkA family potassium uptake protein</fullName>
    </submittedName>
</protein>
<dbReference type="GO" id="GO:0006813">
    <property type="term" value="P:potassium ion transport"/>
    <property type="evidence" value="ECO:0007669"/>
    <property type="project" value="InterPro"/>
</dbReference>
<dbReference type="InterPro" id="IPR036291">
    <property type="entry name" value="NAD(P)-bd_dom_sf"/>
</dbReference>
<dbReference type="Gene3D" id="3.40.50.720">
    <property type="entry name" value="NAD(P)-binding Rossmann-like Domain"/>
    <property type="match status" value="1"/>
</dbReference>
<dbReference type="Pfam" id="PF02080">
    <property type="entry name" value="TrkA_C"/>
    <property type="match status" value="1"/>
</dbReference>
<evidence type="ECO:0000259" key="2">
    <source>
        <dbReference type="PROSITE" id="PS51202"/>
    </source>
</evidence>
<sequence length="224" mass="24701">MTKQFAVIGMGRFGSSLSAELFKDGAEVLVIDKNEKRIQENSDFSTHAVVADTTDERVIKELGLRNMDVVVVAIGDDIQASILTVMILKELGAKQVIAKAVTNQHAKVLTQVGADRVVLPERETGIRIAKNLLSPNVLDFIELSDEYKIEEIVASSFMIGKSLRELDIRAKYQLSVIAIKSNGKMNISPFPDDTINPGDTLVVLGEKKLLKKFETKTEKALFII</sequence>
<dbReference type="Proteomes" id="UP001178888">
    <property type="component" value="Unassembled WGS sequence"/>
</dbReference>
<dbReference type="GO" id="GO:0008324">
    <property type="term" value="F:monoatomic cation transmembrane transporter activity"/>
    <property type="evidence" value="ECO:0007669"/>
    <property type="project" value="InterPro"/>
</dbReference>
<gene>
    <name evidence="4" type="ORF">E2K98_07405</name>
    <name evidence="3" type="ORF">RCG21_13155</name>
</gene>
<reference evidence="3" key="2">
    <citation type="submission" date="2023-08" db="EMBL/GenBank/DDBJ databases">
        <title>Nitrogen cycling bacteria in agricultural field soils.</title>
        <authorList>
            <person name="Jang J."/>
        </authorList>
    </citation>
    <scope>NUCLEOTIDE SEQUENCE</scope>
    <source>
        <strain evidence="3">PS3-36</strain>
    </source>
</reference>
<proteinExistence type="predicted"/>
<name>A0A4R5VVV1_9BACI</name>
<dbReference type="Gene3D" id="3.30.70.1450">
    <property type="entry name" value="Regulator of K+ conductance, C-terminal domain"/>
    <property type="match status" value="1"/>
</dbReference>
<dbReference type="PROSITE" id="PS51202">
    <property type="entry name" value="RCK_C"/>
    <property type="match status" value="1"/>
</dbReference>
<evidence type="ECO:0000313" key="3">
    <source>
        <dbReference type="EMBL" id="MDQ6597293.1"/>
    </source>
</evidence>
<dbReference type="InterPro" id="IPR050721">
    <property type="entry name" value="Trk_Ktr_HKT_K-transport"/>
</dbReference>
<organism evidence="4 5">
    <name type="scientific">Bacillus salipaludis</name>
    <dbReference type="NCBI Taxonomy" id="2547811"/>
    <lineage>
        <taxon>Bacteria</taxon>
        <taxon>Bacillati</taxon>
        <taxon>Bacillota</taxon>
        <taxon>Bacilli</taxon>
        <taxon>Bacillales</taxon>
        <taxon>Bacillaceae</taxon>
        <taxon>Bacillus</taxon>
    </lineage>
</organism>